<organism evidence="3 4">
    <name type="scientific">Corynebacterium oculi</name>
    <dbReference type="NCBI Taxonomy" id="1544416"/>
    <lineage>
        <taxon>Bacteria</taxon>
        <taxon>Bacillati</taxon>
        <taxon>Actinomycetota</taxon>
        <taxon>Actinomycetes</taxon>
        <taxon>Mycobacteriales</taxon>
        <taxon>Corynebacteriaceae</taxon>
        <taxon>Corynebacterium</taxon>
    </lineage>
</organism>
<proteinExistence type="predicted"/>
<sequence>MSTKTPGLWRLFVYSAIGIVVFFLPVAFRGKSTILLDHMVTLLRDLLGPAVGWVVGALVVYGTVRKVRHTSWREPTQVIFALLSVAGLGVAALILTDTLPAALARPDLVPFLWEKIAIPVALIIPVGSAFLALLVSFGLMEFVGVLMQPIMRPLWRTPGRSAIDAVTSFVGSYSLGMLITDRVYRQGRYTAREAAIIATGFSTVSAAFMVVVAGTLGLMDYWGQYFAVSLLVTFAVTAITVWIPPLSTIPNDHYPGATPDPEPQITTGRVAAAWAEAKKALAEAPSLGRAVGENFLDGLRMSAAVVPSILSVGVLGLVLATYTRVFDLLGYLFYPFAWLARLPEPLLAGKAAALGIAEMLLPATVVADSDSLVLRFVIGVVSVSAVIFFSGLVPCIMATAVPLKVWQLVVIWFERVALSILLATPLAYLLLP</sequence>
<dbReference type="PATRIC" id="fig|1544416.3.peg.127"/>
<feature type="domain" description="Nucleoside transporter/FeoB GTPase Gate" evidence="2">
    <location>
        <begin position="118"/>
        <end position="218"/>
    </location>
</feature>
<dbReference type="AlphaFoldDB" id="A0A0N8VZW0"/>
<feature type="transmembrane region" description="Helical" evidence="1">
    <location>
        <begin position="408"/>
        <end position="431"/>
    </location>
</feature>
<evidence type="ECO:0000259" key="2">
    <source>
        <dbReference type="Pfam" id="PF07670"/>
    </source>
</evidence>
<feature type="transmembrane region" description="Helical" evidence="1">
    <location>
        <begin position="116"/>
        <end position="140"/>
    </location>
</feature>
<dbReference type="EMBL" id="LKST01000001">
    <property type="protein sequence ID" value="KQB84994.1"/>
    <property type="molecule type" value="Genomic_DNA"/>
</dbReference>
<dbReference type="Pfam" id="PF07670">
    <property type="entry name" value="Gate"/>
    <property type="match status" value="1"/>
</dbReference>
<feature type="transmembrane region" description="Helical" evidence="1">
    <location>
        <begin position="7"/>
        <end position="26"/>
    </location>
</feature>
<evidence type="ECO:0000313" key="3">
    <source>
        <dbReference type="EMBL" id="KQB84994.1"/>
    </source>
</evidence>
<feature type="transmembrane region" description="Helical" evidence="1">
    <location>
        <begin position="373"/>
        <end position="396"/>
    </location>
</feature>
<evidence type="ECO:0000256" key="1">
    <source>
        <dbReference type="SAM" id="Phobius"/>
    </source>
</evidence>
<feature type="transmembrane region" description="Helical" evidence="1">
    <location>
        <begin position="76"/>
        <end position="96"/>
    </location>
</feature>
<name>A0A0N8VZW0_9CORY</name>
<accession>A0A0N8VZW0</accession>
<dbReference type="RefSeq" id="WP_055121384.1">
    <property type="nucleotide sequence ID" value="NZ_LKST01000001.1"/>
</dbReference>
<dbReference type="InterPro" id="IPR011642">
    <property type="entry name" value="Gate_dom"/>
</dbReference>
<keyword evidence="1" id="KW-0472">Membrane</keyword>
<feature type="transmembrane region" description="Helical" evidence="1">
    <location>
        <begin position="346"/>
        <end position="367"/>
    </location>
</feature>
<feature type="transmembrane region" description="Helical" evidence="1">
    <location>
        <begin position="194"/>
        <end position="218"/>
    </location>
</feature>
<feature type="transmembrane region" description="Helical" evidence="1">
    <location>
        <begin position="309"/>
        <end position="334"/>
    </location>
</feature>
<feature type="transmembrane region" description="Helical" evidence="1">
    <location>
        <begin position="46"/>
        <end position="64"/>
    </location>
</feature>
<keyword evidence="1" id="KW-0812">Transmembrane</keyword>
<reference evidence="3 4" key="1">
    <citation type="submission" date="2015-10" db="EMBL/GenBank/DDBJ databases">
        <title>Corynebacteirum lowii and Corynebacterium oculi species nova, derived from human clinical disease and and emended description of Corynebacterium mastiditis.</title>
        <authorList>
            <person name="Bernard K."/>
            <person name="Pacheco A.L."/>
            <person name="Mcdougall C."/>
            <person name="Burtx T."/>
            <person name="Weibe D."/>
            <person name="Tyler S."/>
            <person name="Olson A.B."/>
            <person name="Cnockaert M."/>
            <person name="Eguchi H."/>
            <person name="Kuwahara T."/>
            <person name="Nakayama-Imaohji H."/>
            <person name="Boudewijins M."/>
            <person name="Van Hoecke F."/>
            <person name="Bernier A.-M."/>
            <person name="Vandamme P."/>
        </authorList>
    </citation>
    <scope>NUCLEOTIDE SEQUENCE [LARGE SCALE GENOMIC DNA]</scope>
    <source>
        <strain evidence="3 4">NML 130210</strain>
    </source>
</reference>
<dbReference type="Proteomes" id="UP000050517">
    <property type="component" value="Unassembled WGS sequence"/>
</dbReference>
<protein>
    <submittedName>
        <fullName evidence="3">Nucleoside recognition</fullName>
    </submittedName>
</protein>
<gene>
    <name evidence="3" type="ORF">Cocul_00127</name>
</gene>
<keyword evidence="1" id="KW-1133">Transmembrane helix</keyword>
<keyword evidence="4" id="KW-1185">Reference proteome</keyword>
<feature type="transmembrane region" description="Helical" evidence="1">
    <location>
        <begin position="225"/>
        <end position="243"/>
    </location>
</feature>
<dbReference type="STRING" id="1544416.Cocul_00127"/>
<comment type="caution">
    <text evidence="3">The sequence shown here is derived from an EMBL/GenBank/DDBJ whole genome shotgun (WGS) entry which is preliminary data.</text>
</comment>
<evidence type="ECO:0000313" key="4">
    <source>
        <dbReference type="Proteomes" id="UP000050517"/>
    </source>
</evidence>